<comment type="caution">
    <text evidence="3">The sequence shown here is derived from an EMBL/GenBank/DDBJ whole genome shotgun (WGS) entry which is preliminary data.</text>
</comment>
<evidence type="ECO:0000256" key="2">
    <source>
        <dbReference type="SAM" id="SignalP"/>
    </source>
</evidence>
<keyword evidence="2" id="KW-0732">Signal</keyword>
<sequence>MSRWPCFLVLIAALCPVVLGMTSAYAYVSSGRVLALQNATTRSDNSTTIKVTDAVKGSVAHWCSDCGLSFELDFDKAFADIPIFSSYFVDTMAAALGHTLDVTFQDIAPSPHNAKMPFVVFRVCAPAKSTKEAWLTALQQQLSAFYSPDSDLPLVQGQDDAMAQLQVYQRAMHGQTSSLSMTSAQSVITLVAPDSNGLPSIEMELVAHNTGKVPVTVYAVVCYDMAAWRDTVLSLAKPEVIAPNRKASLAFAGPMVPKLDVTGTEHSEVQIHLVQSSGRPVEMVITTVHTPPATSRAPARPVRDAEPIVASHLALPTVDHDAGGEQVQPIADALDEFDRVRNRLHGQQVPVVSTFPSESFKAFSACLVLGVVLYTSYFVYGKLRNKSTAWKRLAQPRLKRMPNDIQNTGEIDEFDNFEEDDSLLVAPARPAPIVTEQEPDPHHVWGQSNAWKSPTSSEHSKPLSSRAKVPAASRGKSPAAARGQAAPADDSSQLTHQLPPPTAPVVVLDASIRIHPKRFESLWGEYVERAKWQRPIPARLDANTVMTRFYDLGLVCMASGSVQLTDKYLFYTAEAAHPDDFYFCDVAVQFISLEVDVAVRSPREMPQAKIDALVGLVKTAIQELTEGMPTLPNESQ</sequence>
<protein>
    <recommendedName>
        <fullName evidence="5">Beta-adaptin appendage C-terminal subdomain domain-containing protein</fullName>
    </recommendedName>
</protein>
<accession>A0A1V9ZAR0</accession>
<evidence type="ECO:0000313" key="4">
    <source>
        <dbReference type="Proteomes" id="UP000243579"/>
    </source>
</evidence>
<dbReference type="Gene3D" id="3.30.310.10">
    <property type="entry name" value="TATA-Binding Protein"/>
    <property type="match status" value="1"/>
</dbReference>
<feature type="compositionally biased region" description="Polar residues" evidence="1">
    <location>
        <begin position="446"/>
        <end position="457"/>
    </location>
</feature>
<evidence type="ECO:0008006" key="5">
    <source>
        <dbReference type="Google" id="ProtNLM"/>
    </source>
</evidence>
<proteinExistence type="predicted"/>
<dbReference type="AlphaFoldDB" id="A0A1V9ZAR0"/>
<feature type="chain" id="PRO_5012709444" description="Beta-adaptin appendage C-terminal subdomain domain-containing protein" evidence="2">
    <location>
        <begin position="21"/>
        <end position="636"/>
    </location>
</feature>
<dbReference type="InterPro" id="IPR012295">
    <property type="entry name" value="TBP_dom_sf"/>
</dbReference>
<dbReference type="EMBL" id="JNBR01000337">
    <property type="protein sequence ID" value="OQR95073.1"/>
    <property type="molecule type" value="Genomic_DNA"/>
</dbReference>
<keyword evidence="4" id="KW-1185">Reference proteome</keyword>
<organism evidence="3 4">
    <name type="scientific">Achlya hypogyna</name>
    <name type="common">Oomycete</name>
    <name type="synonym">Protoachlya hypogyna</name>
    <dbReference type="NCBI Taxonomy" id="1202772"/>
    <lineage>
        <taxon>Eukaryota</taxon>
        <taxon>Sar</taxon>
        <taxon>Stramenopiles</taxon>
        <taxon>Oomycota</taxon>
        <taxon>Saprolegniomycetes</taxon>
        <taxon>Saprolegniales</taxon>
        <taxon>Achlyaceae</taxon>
        <taxon>Achlya</taxon>
    </lineage>
</organism>
<feature type="compositionally biased region" description="Low complexity" evidence="1">
    <location>
        <begin position="479"/>
        <end position="488"/>
    </location>
</feature>
<dbReference type="Proteomes" id="UP000243579">
    <property type="component" value="Unassembled WGS sequence"/>
</dbReference>
<evidence type="ECO:0000313" key="3">
    <source>
        <dbReference type="EMBL" id="OQR95073.1"/>
    </source>
</evidence>
<reference evidence="3 4" key="1">
    <citation type="journal article" date="2014" name="Genome Biol. Evol.">
        <title>The secreted proteins of Achlya hypogyna and Thraustotheca clavata identify the ancestral oomycete secretome and reveal gene acquisitions by horizontal gene transfer.</title>
        <authorList>
            <person name="Misner I."/>
            <person name="Blouin N."/>
            <person name="Leonard G."/>
            <person name="Richards T.A."/>
            <person name="Lane C.E."/>
        </authorList>
    </citation>
    <scope>NUCLEOTIDE SEQUENCE [LARGE SCALE GENOMIC DNA]</scope>
    <source>
        <strain evidence="3 4">ATCC 48635</strain>
    </source>
</reference>
<feature type="signal peptide" evidence="2">
    <location>
        <begin position="1"/>
        <end position="20"/>
    </location>
</feature>
<evidence type="ECO:0000256" key="1">
    <source>
        <dbReference type="SAM" id="MobiDB-lite"/>
    </source>
</evidence>
<gene>
    <name evidence="3" type="ORF">ACHHYP_00472</name>
</gene>
<feature type="region of interest" description="Disordered" evidence="1">
    <location>
        <begin position="434"/>
        <end position="500"/>
    </location>
</feature>
<name>A0A1V9ZAR0_ACHHY</name>
<dbReference type="OrthoDB" id="69705at2759"/>